<proteinExistence type="predicted"/>
<dbReference type="EMBL" id="LRQV01000086">
    <property type="protein sequence ID" value="KXK60049.1"/>
    <property type="molecule type" value="Genomic_DNA"/>
</dbReference>
<accession>A0A136PNN4</accession>
<name>A0A136PNN4_9ACTN</name>
<dbReference type="AlphaFoldDB" id="A0A136PNN4"/>
<keyword evidence="2" id="KW-1185">Reference proteome</keyword>
<protein>
    <submittedName>
        <fullName evidence="1">Uncharacterized protein</fullName>
    </submittedName>
</protein>
<dbReference type="OrthoDB" id="3405914at2"/>
<evidence type="ECO:0000313" key="1">
    <source>
        <dbReference type="EMBL" id="KXK60049.1"/>
    </source>
</evidence>
<dbReference type="RefSeq" id="WP_067369172.1">
    <property type="nucleotide sequence ID" value="NZ_JBIUBN010000037.1"/>
</dbReference>
<organism evidence="1 2">
    <name type="scientific">Micromonospora rosaria</name>
    <dbReference type="NCBI Taxonomy" id="47874"/>
    <lineage>
        <taxon>Bacteria</taxon>
        <taxon>Bacillati</taxon>
        <taxon>Actinomycetota</taxon>
        <taxon>Actinomycetes</taxon>
        <taxon>Micromonosporales</taxon>
        <taxon>Micromonosporaceae</taxon>
        <taxon>Micromonospora</taxon>
    </lineage>
</organism>
<comment type="caution">
    <text evidence="1">The sequence shown here is derived from an EMBL/GenBank/DDBJ whole genome shotgun (WGS) entry which is preliminary data.</text>
</comment>
<dbReference type="Proteomes" id="UP000070620">
    <property type="component" value="Unassembled WGS sequence"/>
</dbReference>
<reference evidence="1 2" key="1">
    <citation type="submission" date="2016-01" db="EMBL/GenBank/DDBJ databases">
        <title>Whole genome sequence and analysis of Micromonospora rosaria DSM 803, which can produce antibacterial substance rosamicin.</title>
        <authorList>
            <person name="Yang H."/>
            <person name="He X."/>
            <person name="Zhu D."/>
        </authorList>
    </citation>
    <scope>NUCLEOTIDE SEQUENCE [LARGE SCALE GENOMIC DNA]</scope>
    <source>
        <strain evidence="1 2">DSM 803</strain>
    </source>
</reference>
<sequence>MTAPFLSLAQIHNRLVLTARWVLRDHRPGADGRCPICRTADCPVAAAARDVLRAAEEVQLWSTATRPAALDRDEPRQAG</sequence>
<gene>
    <name evidence="1" type="ORF">AWW66_21020</name>
</gene>
<evidence type="ECO:0000313" key="2">
    <source>
        <dbReference type="Proteomes" id="UP000070620"/>
    </source>
</evidence>